<dbReference type="OrthoDB" id="9798081at2"/>
<dbReference type="PANTHER" id="PTHR43792">
    <property type="entry name" value="GNAT FAMILY, PUTATIVE (AFU_ORTHOLOGUE AFUA_3G00765)-RELATED-RELATED"/>
    <property type="match status" value="1"/>
</dbReference>
<protein>
    <submittedName>
        <fullName evidence="5">GNAT family acetyltransferase</fullName>
    </submittedName>
</protein>
<evidence type="ECO:0000256" key="2">
    <source>
        <dbReference type="ARBA" id="ARBA00023315"/>
    </source>
</evidence>
<evidence type="ECO:0000313" key="6">
    <source>
        <dbReference type="Proteomes" id="UP000035996"/>
    </source>
</evidence>
<dbReference type="InterPro" id="IPR016181">
    <property type="entry name" value="Acyl_CoA_acyltransferase"/>
</dbReference>
<dbReference type="SUPFAM" id="SSF55729">
    <property type="entry name" value="Acyl-CoA N-acyltransferases (Nat)"/>
    <property type="match status" value="1"/>
</dbReference>
<accession>A0A0J6CTH5</accession>
<dbReference type="PROSITE" id="PS51186">
    <property type="entry name" value="GNAT"/>
    <property type="match status" value="1"/>
</dbReference>
<keyword evidence="6" id="KW-1185">Reference proteome</keyword>
<comment type="caution">
    <text evidence="5">The sequence shown here is derived from an EMBL/GenBank/DDBJ whole genome shotgun (WGS) entry which is preliminary data.</text>
</comment>
<evidence type="ECO:0000313" key="5">
    <source>
        <dbReference type="EMBL" id="KMM36498.1"/>
    </source>
</evidence>
<gene>
    <name evidence="5" type="ORF">AB986_11020</name>
</gene>
<dbReference type="AlphaFoldDB" id="A0A0J6CTH5"/>
<dbReference type="Pfam" id="PF13302">
    <property type="entry name" value="Acetyltransf_3"/>
    <property type="match status" value="1"/>
</dbReference>
<dbReference type="PANTHER" id="PTHR43792:SF8">
    <property type="entry name" value="[RIBOSOMAL PROTEIN US5]-ALANINE N-ACETYLTRANSFERASE"/>
    <property type="match status" value="1"/>
</dbReference>
<dbReference type="InterPro" id="IPR051531">
    <property type="entry name" value="N-acetyltransferase"/>
</dbReference>
<sequence length="185" mass="21831">MKEFNLQKETARLIIRPLRVEDYHNWLHEFNARYEAQHEFDPGKLDMSECTEEWFIALVQKHQELAMRDEAHVFGIFHKEDGTHIGMVDFSTLARMSFQWARIGYTIHNQYWRNGFGKEAVSAALEVAFRDLKFHRIEAHINLENRPSTKLAESVGMDFECVRKGFIFEGESWTDQLVYVSNSEI</sequence>
<feature type="domain" description="N-acetyltransferase" evidence="4">
    <location>
        <begin position="13"/>
        <end position="178"/>
    </location>
</feature>
<dbReference type="Proteomes" id="UP000035996">
    <property type="component" value="Unassembled WGS sequence"/>
</dbReference>
<reference evidence="5" key="1">
    <citation type="submission" date="2015-06" db="EMBL/GenBank/DDBJ databases">
        <authorList>
            <person name="Liu B."/>
            <person name="Wang J."/>
            <person name="Zhu Y."/>
            <person name="Liu G."/>
            <person name="Chen Q."/>
            <person name="Zheng C."/>
            <person name="Che J."/>
            <person name="Ge C."/>
            <person name="Shi H."/>
            <person name="Pan Z."/>
            <person name="Liu X."/>
        </authorList>
    </citation>
    <scope>NUCLEOTIDE SEQUENCE [LARGE SCALE GENOMIC DNA]</scope>
    <source>
        <strain evidence="5">DSM 16346</strain>
    </source>
</reference>
<evidence type="ECO:0000259" key="4">
    <source>
        <dbReference type="PROSITE" id="PS51186"/>
    </source>
</evidence>
<dbReference type="RefSeq" id="WP_048311210.1">
    <property type="nucleotide sequence ID" value="NZ_CP119526.1"/>
</dbReference>
<dbReference type="STRING" id="157733.AB986_11020"/>
<name>A0A0J6CTH5_9BACL</name>
<proteinExistence type="inferred from homology"/>
<keyword evidence="1" id="KW-0808">Transferase</keyword>
<keyword evidence="2" id="KW-0012">Acyltransferase</keyword>
<organism evidence="5 6">
    <name type="scientific">Guptibacillus hwajinpoensis</name>
    <dbReference type="NCBI Taxonomy" id="208199"/>
    <lineage>
        <taxon>Bacteria</taxon>
        <taxon>Bacillati</taxon>
        <taxon>Bacillota</taxon>
        <taxon>Bacilli</taxon>
        <taxon>Bacillales</taxon>
        <taxon>Guptibacillaceae</taxon>
        <taxon>Guptibacillus</taxon>
    </lineage>
</organism>
<dbReference type="GO" id="GO:0016747">
    <property type="term" value="F:acyltransferase activity, transferring groups other than amino-acyl groups"/>
    <property type="evidence" value="ECO:0007669"/>
    <property type="project" value="InterPro"/>
</dbReference>
<dbReference type="Gene3D" id="3.40.630.30">
    <property type="match status" value="1"/>
</dbReference>
<evidence type="ECO:0000256" key="3">
    <source>
        <dbReference type="ARBA" id="ARBA00038502"/>
    </source>
</evidence>
<dbReference type="InterPro" id="IPR000182">
    <property type="entry name" value="GNAT_dom"/>
</dbReference>
<comment type="similarity">
    <text evidence="3">Belongs to the acetyltransferase family. RimJ subfamily.</text>
</comment>
<dbReference type="EMBL" id="LELK01000004">
    <property type="protein sequence ID" value="KMM36498.1"/>
    <property type="molecule type" value="Genomic_DNA"/>
</dbReference>
<evidence type="ECO:0000256" key="1">
    <source>
        <dbReference type="ARBA" id="ARBA00022679"/>
    </source>
</evidence>
<dbReference type="PATRIC" id="fig|157733.3.peg.218"/>